<dbReference type="Pfam" id="PF04570">
    <property type="entry name" value="zf-FLZ"/>
    <property type="match status" value="1"/>
</dbReference>
<evidence type="ECO:0000313" key="5">
    <source>
        <dbReference type="EMBL" id="KAG6467460.1"/>
    </source>
</evidence>
<dbReference type="InterPro" id="IPR007650">
    <property type="entry name" value="Zf-FLZ_dom"/>
</dbReference>
<organism evidence="5 6">
    <name type="scientific">Zingiber officinale</name>
    <name type="common">Ginger</name>
    <name type="synonym">Amomum zingiber</name>
    <dbReference type="NCBI Taxonomy" id="94328"/>
    <lineage>
        <taxon>Eukaryota</taxon>
        <taxon>Viridiplantae</taxon>
        <taxon>Streptophyta</taxon>
        <taxon>Embryophyta</taxon>
        <taxon>Tracheophyta</taxon>
        <taxon>Spermatophyta</taxon>
        <taxon>Magnoliopsida</taxon>
        <taxon>Liliopsida</taxon>
        <taxon>Zingiberales</taxon>
        <taxon>Zingiberaceae</taxon>
        <taxon>Zingiber</taxon>
    </lineage>
</organism>
<evidence type="ECO:0000256" key="3">
    <source>
        <dbReference type="SAM" id="MobiDB-lite"/>
    </source>
</evidence>
<comment type="caution">
    <text evidence="5">The sequence shown here is derived from an EMBL/GenBank/DDBJ whole genome shotgun (WGS) entry which is preliminary data.</text>
</comment>
<dbReference type="Proteomes" id="UP000734854">
    <property type="component" value="Unassembled WGS sequence"/>
</dbReference>
<keyword evidence="2" id="KW-0479">Metal-binding</keyword>
<dbReference type="EMBL" id="JACMSC010000044">
    <property type="protein sequence ID" value="KAG6467460.1"/>
    <property type="molecule type" value="Genomic_DNA"/>
</dbReference>
<comment type="similarity">
    <text evidence="1">Belongs to the FLZ family.</text>
</comment>
<evidence type="ECO:0000259" key="4">
    <source>
        <dbReference type="Pfam" id="PF04570"/>
    </source>
</evidence>
<feature type="region of interest" description="Disordered" evidence="3">
    <location>
        <begin position="107"/>
        <end position="150"/>
    </location>
</feature>
<sequence>MSSMNKTIFYVSDEGGEANKRAASIRVPEQAKRASTSGGGLEGLRIVIHEGDEKGPNNVLTKSVATTATSRPRRLPLPELGFLQTCCFCMRELKPCRDVYMYSSSLSSSSRRRPNRSSSSSPDAAPTAAPLPPGARALLAPEKPSSSSSRAKFSNLTIFSHKEDLGSIDSVVNCEKEDIFQFGLILLEIVTGKLPGSNTQLDSLRAKVNTGGGPLEEDTVMILCTMAAFEAKA</sequence>
<feature type="compositionally biased region" description="Low complexity" evidence="3">
    <location>
        <begin position="116"/>
        <end position="149"/>
    </location>
</feature>
<feature type="domain" description="FLZ-type" evidence="4">
    <location>
        <begin position="78"/>
        <end position="103"/>
    </location>
</feature>
<name>A0A8J5E925_ZINOF</name>
<proteinExistence type="inferred from homology"/>
<accession>A0A8J5E925</accession>
<evidence type="ECO:0000256" key="1">
    <source>
        <dbReference type="ARBA" id="ARBA00009374"/>
    </source>
</evidence>
<gene>
    <name evidence="5" type="ORF">ZIOFF_074716</name>
</gene>
<keyword evidence="6" id="KW-1185">Reference proteome</keyword>
<dbReference type="PANTHER" id="PTHR47847">
    <property type="entry name" value="FCS-LIKE ZINC FINGER 17"/>
    <property type="match status" value="1"/>
</dbReference>
<evidence type="ECO:0000256" key="2">
    <source>
        <dbReference type="ARBA" id="ARBA00022723"/>
    </source>
</evidence>
<dbReference type="PANTHER" id="PTHR47847:SF2">
    <property type="entry name" value="FCS-LIKE ZINC FINGER 17-RELATED"/>
    <property type="match status" value="1"/>
</dbReference>
<protein>
    <recommendedName>
        <fullName evidence="4">FLZ-type domain-containing protein</fullName>
    </recommendedName>
</protein>
<reference evidence="5 6" key="1">
    <citation type="submission" date="2020-08" db="EMBL/GenBank/DDBJ databases">
        <title>Plant Genome Project.</title>
        <authorList>
            <person name="Zhang R.-G."/>
        </authorList>
    </citation>
    <scope>NUCLEOTIDE SEQUENCE [LARGE SCALE GENOMIC DNA]</scope>
    <source>
        <tissue evidence="5">Rhizome</tissue>
    </source>
</reference>
<dbReference type="AlphaFoldDB" id="A0A8J5E925"/>
<dbReference type="InterPro" id="IPR044181">
    <property type="entry name" value="FLZ17/18"/>
</dbReference>
<evidence type="ECO:0000313" key="6">
    <source>
        <dbReference type="Proteomes" id="UP000734854"/>
    </source>
</evidence>
<dbReference type="GO" id="GO:0046872">
    <property type="term" value="F:metal ion binding"/>
    <property type="evidence" value="ECO:0007669"/>
    <property type="project" value="UniProtKB-KW"/>
</dbReference>